<comment type="caution">
    <text evidence="2">The sequence shown here is derived from an EMBL/GenBank/DDBJ whole genome shotgun (WGS) entry which is preliminary data.</text>
</comment>
<evidence type="ECO:0000313" key="2">
    <source>
        <dbReference type="EMBL" id="KKO18508.1"/>
    </source>
</evidence>
<protein>
    <submittedName>
        <fullName evidence="2">Molybdopterin-guanine dinucleotide biosynthesis protein</fullName>
    </submittedName>
</protein>
<dbReference type="GO" id="GO:0006777">
    <property type="term" value="P:Mo-molybdopterin cofactor biosynthetic process"/>
    <property type="evidence" value="ECO:0007669"/>
    <property type="project" value="InterPro"/>
</dbReference>
<dbReference type="NCBIfam" id="TIGR00176">
    <property type="entry name" value="mobB"/>
    <property type="match status" value="1"/>
</dbReference>
<dbReference type="EMBL" id="LAQJ01000264">
    <property type="protein sequence ID" value="KKO18508.1"/>
    <property type="molecule type" value="Genomic_DNA"/>
</dbReference>
<dbReference type="Pfam" id="PF03205">
    <property type="entry name" value="MobB"/>
    <property type="match status" value="1"/>
</dbReference>
<dbReference type="AlphaFoldDB" id="A0A0M2UQZ3"/>
<dbReference type="PANTHER" id="PTHR40072:SF1">
    <property type="entry name" value="MOLYBDOPTERIN-GUANINE DINUCLEOTIDE BIOSYNTHESIS ADAPTER PROTEIN"/>
    <property type="match status" value="1"/>
</dbReference>
<dbReference type="InterPro" id="IPR004435">
    <property type="entry name" value="MobB_dom"/>
</dbReference>
<dbReference type="InterPro" id="IPR027417">
    <property type="entry name" value="P-loop_NTPase"/>
</dbReference>
<dbReference type="Gene3D" id="3.40.50.300">
    <property type="entry name" value="P-loop containing nucleotide triphosphate hydrolases"/>
    <property type="match status" value="1"/>
</dbReference>
<dbReference type="InterPro" id="IPR052539">
    <property type="entry name" value="MGD_biosynthesis_adapter"/>
</dbReference>
<dbReference type="Proteomes" id="UP000034954">
    <property type="component" value="Unassembled WGS sequence"/>
</dbReference>
<dbReference type="GO" id="GO:0005525">
    <property type="term" value="F:GTP binding"/>
    <property type="evidence" value="ECO:0007669"/>
    <property type="project" value="InterPro"/>
</dbReference>
<dbReference type="PATRIC" id="fig|380242.3.peg.3439"/>
<sequence>MISFIIGVVQPKVPVISIVGKSHSGKTTLVVKLVQELKSRGYRVATIKHSHHSFEIDREGKDSWLHTRAGADAVVVSSQTMTGVMRITPRELPLSEIVNTYLTDVDIVLAEGYKTLTLPKIEVLRSEISNTLICRDDQNLIAVVSDKAPEIRVPFFPIGDTVSALADFILERLKEPRSTRETH</sequence>
<keyword evidence="3" id="KW-1185">Reference proteome</keyword>
<name>A0A0M2UQZ3_9BACT</name>
<evidence type="ECO:0000259" key="1">
    <source>
        <dbReference type="Pfam" id="PF03205"/>
    </source>
</evidence>
<dbReference type="SUPFAM" id="SSF52540">
    <property type="entry name" value="P-loop containing nucleoside triphosphate hydrolases"/>
    <property type="match status" value="1"/>
</dbReference>
<dbReference type="PANTHER" id="PTHR40072">
    <property type="entry name" value="MOLYBDOPTERIN-GUANINE DINUCLEOTIDE BIOSYNTHESIS ADAPTER PROTEIN-RELATED"/>
    <property type="match status" value="1"/>
</dbReference>
<dbReference type="CDD" id="cd03116">
    <property type="entry name" value="MobB"/>
    <property type="match status" value="1"/>
</dbReference>
<gene>
    <name evidence="2" type="ORF">BROFUL_02778</name>
</gene>
<reference evidence="2 3" key="1">
    <citation type="journal article" date="2013" name="BMC Microbiol.">
        <title>Identification of the type II cytochrome c maturation pathway in anammox bacteria by comparative genomics.</title>
        <authorList>
            <person name="Ferousi C."/>
            <person name="Speth D.R."/>
            <person name="Reimann J."/>
            <person name="Op den Camp H.J."/>
            <person name="Allen J.W."/>
            <person name="Keltjens J.T."/>
            <person name="Jetten M.S."/>
        </authorList>
    </citation>
    <scope>NUCLEOTIDE SEQUENCE [LARGE SCALE GENOMIC DNA]</scope>
    <source>
        <strain evidence="2">RU1</strain>
    </source>
</reference>
<accession>A0A0M2UQZ3</accession>
<evidence type="ECO:0000313" key="3">
    <source>
        <dbReference type="Proteomes" id="UP000034954"/>
    </source>
</evidence>
<feature type="domain" description="Molybdopterin-guanine dinucleotide biosynthesis protein B (MobB)" evidence="1">
    <location>
        <begin position="15"/>
        <end position="146"/>
    </location>
</feature>
<organism evidence="2 3">
    <name type="scientific">Candidatus Brocadia fulgida</name>
    <dbReference type="NCBI Taxonomy" id="380242"/>
    <lineage>
        <taxon>Bacteria</taxon>
        <taxon>Pseudomonadati</taxon>
        <taxon>Planctomycetota</taxon>
        <taxon>Candidatus Brocadiia</taxon>
        <taxon>Candidatus Brocadiales</taxon>
        <taxon>Candidatus Brocadiaceae</taxon>
        <taxon>Candidatus Brocadia</taxon>
    </lineage>
</organism>
<proteinExistence type="predicted"/>